<comment type="caution">
    <text evidence="3">The sequence shown here is derived from an EMBL/GenBank/DDBJ whole genome shotgun (WGS) entry which is preliminary data.</text>
</comment>
<dbReference type="Proteomes" id="UP001480595">
    <property type="component" value="Unassembled WGS sequence"/>
</dbReference>
<dbReference type="PRINTS" id="PR00792">
    <property type="entry name" value="PEPSIN"/>
</dbReference>
<keyword evidence="4" id="KW-1185">Reference proteome</keyword>
<evidence type="ECO:0000259" key="2">
    <source>
        <dbReference type="PROSITE" id="PS51767"/>
    </source>
</evidence>
<dbReference type="PROSITE" id="PS51767">
    <property type="entry name" value="PEPTIDASE_A1"/>
    <property type="match status" value="1"/>
</dbReference>
<evidence type="ECO:0000313" key="4">
    <source>
        <dbReference type="Proteomes" id="UP001480595"/>
    </source>
</evidence>
<feature type="domain" description="Peptidase A1" evidence="2">
    <location>
        <begin position="66"/>
        <end position="369"/>
    </location>
</feature>
<dbReference type="EMBL" id="JAQQWL010000003">
    <property type="protein sequence ID" value="KAK8079322.1"/>
    <property type="molecule type" value="Genomic_DNA"/>
</dbReference>
<organism evidence="3 4">
    <name type="scientific">Apiospora phragmitis</name>
    <dbReference type="NCBI Taxonomy" id="2905665"/>
    <lineage>
        <taxon>Eukaryota</taxon>
        <taxon>Fungi</taxon>
        <taxon>Dikarya</taxon>
        <taxon>Ascomycota</taxon>
        <taxon>Pezizomycotina</taxon>
        <taxon>Sordariomycetes</taxon>
        <taxon>Xylariomycetidae</taxon>
        <taxon>Amphisphaeriales</taxon>
        <taxon>Apiosporaceae</taxon>
        <taxon>Apiospora</taxon>
    </lineage>
</organism>
<dbReference type="CDD" id="cd05471">
    <property type="entry name" value="pepsin_like"/>
    <property type="match status" value="1"/>
</dbReference>
<dbReference type="InterPro" id="IPR034164">
    <property type="entry name" value="Pepsin-like_dom"/>
</dbReference>
<dbReference type="Pfam" id="PF00026">
    <property type="entry name" value="Asp"/>
    <property type="match status" value="1"/>
</dbReference>
<dbReference type="Gene3D" id="2.40.70.10">
    <property type="entry name" value="Acid Proteases"/>
    <property type="match status" value="2"/>
</dbReference>
<dbReference type="InterPro" id="IPR033121">
    <property type="entry name" value="PEPTIDASE_A1"/>
</dbReference>
<dbReference type="PANTHER" id="PTHR47966:SF51">
    <property type="entry name" value="BETA-SITE APP-CLEAVING ENZYME, ISOFORM A-RELATED"/>
    <property type="match status" value="1"/>
</dbReference>
<reference evidence="3 4" key="1">
    <citation type="submission" date="2023-01" db="EMBL/GenBank/DDBJ databases">
        <title>Analysis of 21 Apiospora genomes using comparative genomics revels a genus with tremendous synthesis potential of carbohydrate active enzymes and secondary metabolites.</title>
        <authorList>
            <person name="Sorensen T."/>
        </authorList>
    </citation>
    <scope>NUCLEOTIDE SEQUENCE [LARGE SCALE GENOMIC DNA]</scope>
    <source>
        <strain evidence="3 4">CBS 135458</strain>
    </source>
</reference>
<dbReference type="GeneID" id="92087601"/>
<dbReference type="PANTHER" id="PTHR47966">
    <property type="entry name" value="BETA-SITE APP-CLEAVING ENZYME, ISOFORM A-RELATED"/>
    <property type="match status" value="1"/>
</dbReference>
<protein>
    <submittedName>
        <fullName evidence="3">Pepsin A1</fullName>
    </submittedName>
</protein>
<proteinExistence type="inferred from homology"/>
<dbReference type="InterPro" id="IPR021109">
    <property type="entry name" value="Peptidase_aspartic_dom_sf"/>
</dbReference>
<name>A0ABR1W767_9PEZI</name>
<dbReference type="RefSeq" id="XP_066720393.1">
    <property type="nucleotide sequence ID" value="XM_066854538.1"/>
</dbReference>
<comment type="similarity">
    <text evidence="1">Belongs to the peptidase A1 family.</text>
</comment>
<evidence type="ECO:0000256" key="1">
    <source>
        <dbReference type="ARBA" id="ARBA00007447"/>
    </source>
</evidence>
<accession>A0ABR1W767</accession>
<evidence type="ECO:0000313" key="3">
    <source>
        <dbReference type="EMBL" id="KAK8079322.1"/>
    </source>
</evidence>
<sequence length="369" mass="39367">MRIAILPFAAATLSMVGLVVTTPINIPLKLRNLSNQARLPRHQTRAAASGHNIPLTDYFNRTDNQWYSDISVGTPWQNLSVLWDTGSTYLLLPQSNCSNCGNHPLFDPGSSSSFSGSPGTTVNPLFSTGADSIPLSQPEGATCHVNTETVSIGELQVKNQSLLLCDSYAPVLSQQPIDGIIGLGLPHAGSVKSWYWNLYDSGQLESPVFSFYTPAGNINGSELTLGGIDDSKYKGDLLYTNLNQEVPSGWVVDLQAVNFNLGDGALPRRFQAGVFEQGWALLDTGTAFIEAPDIHTAASMYAEISPQIRLIDPAGAWGAPCSVLDEVAPQITFTLGAGSQSANVTLPKASFNLGEIPGQPGICQAWMSP</sequence>
<dbReference type="InterPro" id="IPR001461">
    <property type="entry name" value="Aspartic_peptidase_A1"/>
</dbReference>
<gene>
    <name evidence="3" type="ORF">PG994_003129</name>
</gene>
<dbReference type="SUPFAM" id="SSF50630">
    <property type="entry name" value="Acid proteases"/>
    <property type="match status" value="1"/>
</dbReference>